<organism evidence="2 3">
    <name type="scientific">Reichenbachiella ulvae</name>
    <dbReference type="NCBI Taxonomy" id="2980104"/>
    <lineage>
        <taxon>Bacteria</taxon>
        <taxon>Pseudomonadati</taxon>
        <taxon>Bacteroidota</taxon>
        <taxon>Cytophagia</taxon>
        <taxon>Cytophagales</taxon>
        <taxon>Reichenbachiellaceae</taxon>
        <taxon>Reichenbachiella</taxon>
    </lineage>
</organism>
<dbReference type="Gene3D" id="1.25.40.10">
    <property type="entry name" value="Tetratricopeptide repeat domain"/>
    <property type="match status" value="1"/>
</dbReference>
<evidence type="ECO:0000313" key="2">
    <source>
        <dbReference type="EMBL" id="MCV9389219.1"/>
    </source>
</evidence>
<accession>A0ABT3D081</accession>
<dbReference type="EMBL" id="JAOYOD010000001">
    <property type="protein sequence ID" value="MCV9389219.1"/>
    <property type="molecule type" value="Genomic_DNA"/>
</dbReference>
<dbReference type="SUPFAM" id="SSF48452">
    <property type="entry name" value="TPR-like"/>
    <property type="match status" value="1"/>
</dbReference>
<protein>
    <submittedName>
        <fullName evidence="2">Tetratricopeptide repeat protein</fullName>
    </submittedName>
</protein>
<dbReference type="PROSITE" id="PS51257">
    <property type="entry name" value="PROKAR_LIPOPROTEIN"/>
    <property type="match status" value="1"/>
</dbReference>
<gene>
    <name evidence="2" type="ORF">N7U62_21315</name>
</gene>
<dbReference type="InterPro" id="IPR019734">
    <property type="entry name" value="TPR_rpt"/>
</dbReference>
<dbReference type="InterPro" id="IPR011990">
    <property type="entry name" value="TPR-like_helical_dom_sf"/>
</dbReference>
<name>A0ABT3D081_9BACT</name>
<dbReference type="Pfam" id="PF00515">
    <property type="entry name" value="TPR_1"/>
    <property type="match status" value="1"/>
</dbReference>
<dbReference type="PROSITE" id="PS50005">
    <property type="entry name" value="TPR"/>
    <property type="match status" value="1"/>
</dbReference>
<sequence length="333" mass="38437">MKKVTTYLFLIMIVFQSCLKIESADSGDSDNSNEFLSDTEAVSADSNKIVSLTGKMLDAPDMDRWTKLKFEEKLEEAYTDYQQYPDSLEVIAWYGRRLSHLYRYHASIQVFTEGLKKFPDSFELYRHRGHRYLTIRQVDHAIDDLEKAAFYMRNEPVEIEEPSIPNSRNVPRSSIQFNVWYHLGLSYYIKGNFDKAVSAYKKCLSLANNHDMLVSVTHWLYITYHKIGNVDAAENLLAPIEEKMNVIENFQYHKLLLLYKGLLKPTELYDESTTDGSVNQLTLGYGVGSWYYNNGSKDKALQTFNKMLESPYWQAFGYLAAEMEIASRSAIAG</sequence>
<evidence type="ECO:0000313" key="3">
    <source>
        <dbReference type="Proteomes" id="UP001300692"/>
    </source>
</evidence>
<reference evidence="2 3" key="1">
    <citation type="submission" date="2022-10" db="EMBL/GenBank/DDBJ databases">
        <title>Comparative genomics and taxonomic characterization of three novel marine species of genus Reichenbachiella exhibiting antioxidant and polysaccharide degradation activities.</title>
        <authorList>
            <person name="Muhammad N."/>
            <person name="Lee Y.-J."/>
            <person name="Ko J."/>
            <person name="Kim S.-G."/>
        </authorList>
    </citation>
    <scope>NUCLEOTIDE SEQUENCE [LARGE SCALE GENOMIC DNA]</scope>
    <source>
        <strain evidence="2 3">ABR2-5</strain>
    </source>
</reference>
<keyword evidence="1" id="KW-0802">TPR repeat</keyword>
<dbReference type="SMART" id="SM00028">
    <property type="entry name" value="TPR"/>
    <property type="match status" value="2"/>
</dbReference>
<evidence type="ECO:0000256" key="1">
    <source>
        <dbReference type="PROSITE-ProRule" id="PRU00339"/>
    </source>
</evidence>
<proteinExistence type="predicted"/>
<dbReference type="RefSeq" id="WP_264140142.1">
    <property type="nucleotide sequence ID" value="NZ_JAOYOD010000001.1"/>
</dbReference>
<dbReference type="Proteomes" id="UP001300692">
    <property type="component" value="Unassembled WGS sequence"/>
</dbReference>
<comment type="caution">
    <text evidence="2">The sequence shown here is derived from an EMBL/GenBank/DDBJ whole genome shotgun (WGS) entry which is preliminary data.</text>
</comment>
<keyword evidence="3" id="KW-1185">Reference proteome</keyword>
<feature type="repeat" description="TPR" evidence="1">
    <location>
        <begin position="177"/>
        <end position="210"/>
    </location>
</feature>